<name>A0AA40SQ67_9MICO</name>
<feature type="binding site" evidence="7">
    <location>
        <position position="421"/>
    </location>
    <ligand>
        <name>Mg(2+)</name>
        <dbReference type="ChEBI" id="CHEBI:18420"/>
        <label>1</label>
    </ligand>
</feature>
<evidence type="ECO:0000256" key="6">
    <source>
        <dbReference type="ARBA" id="ARBA00048573"/>
    </source>
</evidence>
<evidence type="ECO:0000256" key="1">
    <source>
        <dbReference type="ARBA" id="ARBA00022598"/>
    </source>
</evidence>
<dbReference type="GO" id="GO:0005829">
    <property type="term" value="C:cytosol"/>
    <property type="evidence" value="ECO:0007669"/>
    <property type="project" value="TreeGrafter"/>
</dbReference>
<comment type="caution">
    <text evidence="10">The sequence shown here is derived from an EMBL/GenBank/DDBJ whole genome shotgun (WGS) entry which is preliminary data.</text>
</comment>
<dbReference type="InterPro" id="IPR045864">
    <property type="entry name" value="aa-tRNA-synth_II/BPL/LPL"/>
</dbReference>
<dbReference type="PRINTS" id="PR00982">
    <property type="entry name" value="TRNASYNTHLYS"/>
</dbReference>
<feature type="binding site" evidence="7">
    <location>
        <position position="428"/>
    </location>
    <ligand>
        <name>Mg(2+)</name>
        <dbReference type="ChEBI" id="CHEBI:18420"/>
        <label>2</label>
    </ligand>
</feature>
<dbReference type="Gene3D" id="2.40.50.140">
    <property type="entry name" value="Nucleic acid-binding proteins"/>
    <property type="match status" value="1"/>
</dbReference>
<feature type="binding site" evidence="7">
    <location>
        <position position="428"/>
    </location>
    <ligand>
        <name>Mg(2+)</name>
        <dbReference type="ChEBI" id="CHEBI:18420"/>
        <label>1</label>
    </ligand>
</feature>
<protein>
    <recommendedName>
        <fullName evidence="7">Lysine--tRNA ligase</fullName>
        <ecNumber evidence="7">6.1.1.6</ecNumber>
    </recommendedName>
    <alternativeName>
        <fullName evidence="7">Lysyl-tRNA synthetase</fullName>
        <shortName evidence="7">LysRS</shortName>
    </alternativeName>
</protein>
<organism evidence="10 11">
    <name type="scientific">Microbacterium invictum</name>
    <dbReference type="NCBI Taxonomy" id="515415"/>
    <lineage>
        <taxon>Bacteria</taxon>
        <taxon>Bacillati</taxon>
        <taxon>Actinomycetota</taxon>
        <taxon>Actinomycetes</taxon>
        <taxon>Micrococcales</taxon>
        <taxon>Microbacteriaceae</taxon>
        <taxon>Microbacterium</taxon>
    </lineage>
</organism>
<sequence>MTDTTPAPAPATAEDDVFEQKAVRLAKRERLLAERVDAAGGAYPVHVPVTDTIPALRERYADLEAGAETGVTASVAGRIVFSRNTGKLCFASLQAGDGSRIQAMVSLAEVGEESLQAWKELVDLGDHVSVTGQVISSRRGELSIMATDWTIAAKALLPLPNMYTELSEEGRVRSRYLDLIVREQARTTMLARAKVNASLRETFTAHRFVEVETPMLQVQPGGAAARPFVTRSNAFDADLYLRIAPELYLKRAVVGGIDRVFEINRNFRNEGADSTHSPEFAMLEAYQAYSDYNGIADLTQELVQNAAVAVTGTTEVTWADGTVYDLGGQWDRISMYESLSDAAGRAITPETSFEELTALAAAEGVGVPEKIATHGKLVEELWEHFVKGNLERPTFVMDFPLDTSPLVREHRTIPGVVEKWDLYIRGFELATGYSELVDPVIQRERFAEQAALADRGDDEAMRLDEEFLRALEHGMPPTGGMGMGIDRLMMAITGLGIRETILFPLVK</sequence>
<dbReference type="GO" id="GO:0004824">
    <property type="term" value="F:lysine-tRNA ligase activity"/>
    <property type="evidence" value="ECO:0007669"/>
    <property type="project" value="UniProtKB-UniRule"/>
</dbReference>
<evidence type="ECO:0000256" key="4">
    <source>
        <dbReference type="ARBA" id="ARBA00022840"/>
    </source>
</evidence>
<keyword evidence="7" id="KW-0648">Protein biosynthesis</keyword>
<dbReference type="PANTHER" id="PTHR42918:SF15">
    <property type="entry name" value="LYSINE--TRNA LIGASE, CHLOROPLASTIC_MITOCHONDRIAL"/>
    <property type="match status" value="1"/>
</dbReference>
<evidence type="ECO:0000256" key="5">
    <source>
        <dbReference type="ARBA" id="ARBA00023146"/>
    </source>
</evidence>
<proteinExistence type="inferred from homology"/>
<gene>
    <name evidence="7" type="primary">lysS</name>
    <name evidence="10" type="ORF">BKA10_002098</name>
</gene>
<dbReference type="Pfam" id="PF00152">
    <property type="entry name" value="tRNA-synt_2"/>
    <property type="match status" value="1"/>
</dbReference>
<dbReference type="Pfam" id="PF01336">
    <property type="entry name" value="tRNA_anti-codon"/>
    <property type="match status" value="1"/>
</dbReference>
<accession>A0AA40SQ67</accession>
<evidence type="ECO:0000256" key="3">
    <source>
        <dbReference type="ARBA" id="ARBA00022741"/>
    </source>
</evidence>
<keyword evidence="2 7" id="KW-0479">Metal-binding</keyword>
<dbReference type="PROSITE" id="PS50862">
    <property type="entry name" value="AA_TRNA_LIGASE_II"/>
    <property type="match status" value="1"/>
</dbReference>
<dbReference type="InterPro" id="IPR012340">
    <property type="entry name" value="NA-bd_OB-fold"/>
</dbReference>
<dbReference type="NCBIfam" id="TIGR00499">
    <property type="entry name" value="lysS_bact"/>
    <property type="match status" value="1"/>
</dbReference>
<dbReference type="CDD" id="cd04322">
    <property type="entry name" value="LysRS_N"/>
    <property type="match status" value="1"/>
</dbReference>
<comment type="similarity">
    <text evidence="7">Belongs to the class-II aminoacyl-tRNA synthetase family.</text>
</comment>
<evidence type="ECO:0000256" key="8">
    <source>
        <dbReference type="RuleBase" id="RU000336"/>
    </source>
</evidence>
<keyword evidence="3 7" id="KW-0547">Nucleotide-binding</keyword>
<keyword evidence="1 7" id="KW-0436">Ligase</keyword>
<dbReference type="PANTHER" id="PTHR42918">
    <property type="entry name" value="LYSYL-TRNA SYNTHETASE"/>
    <property type="match status" value="1"/>
</dbReference>
<dbReference type="GO" id="GO:0000287">
    <property type="term" value="F:magnesium ion binding"/>
    <property type="evidence" value="ECO:0007669"/>
    <property type="project" value="UniProtKB-UniRule"/>
</dbReference>
<keyword evidence="4 7" id="KW-0067">ATP-binding</keyword>
<dbReference type="HAMAP" id="MF_00252">
    <property type="entry name" value="Lys_tRNA_synth_class2"/>
    <property type="match status" value="1"/>
</dbReference>
<dbReference type="SUPFAM" id="SSF55681">
    <property type="entry name" value="Class II aaRS and biotin synthetases"/>
    <property type="match status" value="1"/>
</dbReference>
<dbReference type="InterPro" id="IPR044136">
    <property type="entry name" value="Lys-tRNA-ligase_II_N"/>
</dbReference>
<dbReference type="GO" id="GO:0005524">
    <property type="term" value="F:ATP binding"/>
    <property type="evidence" value="ECO:0007669"/>
    <property type="project" value="UniProtKB-UniRule"/>
</dbReference>
<evidence type="ECO:0000259" key="9">
    <source>
        <dbReference type="PROSITE" id="PS50862"/>
    </source>
</evidence>
<dbReference type="AlphaFoldDB" id="A0AA40SQ67"/>
<dbReference type="Gene3D" id="3.30.930.10">
    <property type="entry name" value="Bira Bifunctional Protein, Domain 2"/>
    <property type="match status" value="1"/>
</dbReference>
<evidence type="ECO:0000256" key="2">
    <source>
        <dbReference type="ARBA" id="ARBA00022723"/>
    </source>
</evidence>
<keyword evidence="7 8" id="KW-0460">Magnesium</keyword>
<dbReference type="GO" id="GO:0000049">
    <property type="term" value="F:tRNA binding"/>
    <property type="evidence" value="ECO:0007669"/>
    <property type="project" value="TreeGrafter"/>
</dbReference>
<dbReference type="NCBIfam" id="NF001756">
    <property type="entry name" value="PRK00484.1"/>
    <property type="match status" value="1"/>
</dbReference>
<dbReference type="InterPro" id="IPR018149">
    <property type="entry name" value="Lys-tRNA-synth_II_C"/>
</dbReference>
<dbReference type="InterPro" id="IPR006195">
    <property type="entry name" value="aa-tRNA-synth_II"/>
</dbReference>
<keyword evidence="7" id="KW-0963">Cytoplasm</keyword>
<dbReference type="GO" id="GO:0006430">
    <property type="term" value="P:lysyl-tRNA aminoacylation"/>
    <property type="evidence" value="ECO:0007669"/>
    <property type="project" value="UniProtKB-UniRule"/>
</dbReference>
<comment type="subunit">
    <text evidence="7">Homodimer.</text>
</comment>
<dbReference type="RefSeq" id="WP_183499861.1">
    <property type="nucleotide sequence ID" value="NZ_BAABCO010000002.1"/>
</dbReference>
<dbReference type="InterPro" id="IPR004364">
    <property type="entry name" value="Aa-tRNA-synt_II"/>
</dbReference>
<dbReference type="EMBL" id="JACIFH010000001">
    <property type="protein sequence ID" value="MBB4140304.1"/>
    <property type="molecule type" value="Genomic_DNA"/>
</dbReference>
<dbReference type="InterPro" id="IPR002313">
    <property type="entry name" value="Lys-tRNA-ligase_II"/>
</dbReference>
<keyword evidence="5 7" id="KW-0030">Aminoacyl-tRNA synthetase</keyword>
<keyword evidence="11" id="KW-1185">Reference proteome</keyword>
<evidence type="ECO:0000313" key="10">
    <source>
        <dbReference type="EMBL" id="MBB4140304.1"/>
    </source>
</evidence>
<dbReference type="EC" id="6.1.1.6" evidence="7"/>
<comment type="catalytic activity">
    <reaction evidence="6 7 8">
        <text>tRNA(Lys) + L-lysine + ATP = L-lysyl-tRNA(Lys) + AMP + diphosphate</text>
        <dbReference type="Rhea" id="RHEA:20792"/>
        <dbReference type="Rhea" id="RHEA-COMP:9696"/>
        <dbReference type="Rhea" id="RHEA-COMP:9697"/>
        <dbReference type="ChEBI" id="CHEBI:30616"/>
        <dbReference type="ChEBI" id="CHEBI:32551"/>
        <dbReference type="ChEBI" id="CHEBI:33019"/>
        <dbReference type="ChEBI" id="CHEBI:78442"/>
        <dbReference type="ChEBI" id="CHEBI:78529"/>
        <dbReference type="ChEBI" id="CHEBI:456215"/>
        <dbReference type="EC" id="6.1.1.6"/>
    </reaction>
</comment>
<evidence type="ECO:0000256" key="7">
    <source>
        <dbReference type="HAMAP-Rule" id="MF_00252"/>
    </source>
</evidence>
<comment type="subcellular location">
    <subcellularLocation>
        <location evidence="7">Cytoplasm</location>
    </subcellularLocation>
</comment>
<dbReference type="SUPFAM" id="SSF50249">
    <property type="entry name" value="Nucleic acid-binding proteins"/>
    <property type="match status" value="1"/>
</dbReference>
<dbReference type="Proteomes" id="UP000549113">
    <property type="component" value="Unassembled WGS sequence"/>
</dbReference>
<reference evidence="10 11" key="1">
    <citation type="submission" date="2020-08" db="EMBL/GenBank/DDBJ databases">
        <title>Sequencing the genomes of 1000 actinobacteria strains.</title>
        <authorList>
            <person name="Klenk H.-P."/>
        </authorList>
    </citation>
    <scope>NUCLEOTIDE SEQUENCE [LARGE SCALE GENOMIC DNA]</scope>
    <source>
        <strain evidence="10 11">DSM 19600</strain>
    </source>
</reference>
<evidence type="ECO:0000313" key="11">
    <source>
        <dbReference type="Proteomes" id="UP000549113"/>
    </source>
</evidence>
<comment type="cofactor">
    <cofactor evidence="7 8">
        <name>Mg(2+)</name>
        <dbReference type="ChEBI" id="CHEBI:18420"/>
    </cofactor>
    <text evidence="7 8">Binds 3 Mg(2+) ions per subunit.</text>
</comment>
<dbReference type="InterPro" id="IPR004365">
    <property type="entry name" value="NA-bd_OB_tRNA"/>
</dbReference>
<feature type="domain" description="Aminoacyl-transfer RNA synthetases class-II family profile" evidence="9">
    <location>
        <begin position="192"/>
        <end position="504"/>
    </location>
</feature>